<proteinExistence type="predicted"/>
<keyword evidence="3" id="KW-1185">Reference proteome</keyword>
<organism evidence="2 3">
    <name type="scientific">Colletotrichum musicola</name>
    <dbReference type="NCBI Taxonomy" id="2175873"/>
    <lineage>
        <taxon>Eukaryota</taxon>
        <taxon>Fungi</taxon>
        <taxon>Dikarya</taxon>
        <taxon>Ascomycota</taxon>
        <taxon>Pezizomycotina</taxon>
        <taxon>Sordariomycetes</taxon>
        <taxon>Hypocreomycetidae</taxon>
        <taxon>Glomerellales</taxon>
        <taxon>Glomerellaceae</taxon>
        <taxon>Colletotrichum</taxon>
        <taxon>Colletotrichum orchidearum species complex</taxon>
    </lineage>
</organism>
<comment type="caution">
    <text evidence="2">The sequence shown here is derived from an EMBL/GenBank/DDBJ whole genome shotgun (WGS) entry which is preliminary data.</text>
</comment>
<protein>
    <submittedName>
        <fullName evidence="2">Uncharacterized protein</fullName>
    </submittedName>
</protein>
<evidence type="ECO:0000313" key="2">
    <source>
        <dbReference type="EMBL" id="KAF6820836.1"/>
    </source>
</evidence>
<feature type="compositionally biased region" description="Basic and acidic residues" evidence="1">
    <location>
        <begin position="38"/>
        <end position="47"/>
    </location>
</feature>
<accession>A0A8H6JXY2</accession>
<gene>
    <name evidence="2" type="ORF">CMUS01_11499</name>
</gene>
<dbReference type="EMBL" id="WIGM01000588">
    <property type="protein sequence ID" value="KAF6820836.1"/>
    <property type="molecule type" value="Genomic_DNA"/>
</dbReference>
<sequence length="73" mass="7928">MGRNVGESKGTLQRGGRSRPWVLKSIISADTEDDGDDGQGKGKDKKGGMRKRLSRRASTFFDAMRPSSQGSAR</sequence>
<dbReference type="Proteomes" id="UP000639643">
    <property type="component" value="Unassembled WGS sequence"/>
</dbReference>
<evidence type="ECO:0000256" key="1">
    <source>
        <dbReference type="SAM" id="MobiDB-lite"/>
    </source>
</evidence>
<feature type="region of interest" description="Disordered" evidence="1">
    <location>
        <begin position="1"/>
        <end position="73"/>
    </location>
</feature>
<reference evidence="2" key="1">
    <citation type="journal article" date="2020" name="Phytopathology">
        <title>Genome Sequence Resources of Colletotrichum truncatum, C. plurivorum, C. musicola, and C. sojae: Four Species Pathogenic to Soybean (Glycine max).</title>
        <authorList>
            <person name="Rogerio F."/>
            <person name="Boufleur T.R."/>
            <person name="Ciampi-Guillardi M."/>
            <person name="Sukno S.A."/>
            <person name="Thon M.R."/>
            <person name="Massola Junior N.S."/>
            <person name="Baroncelli R."/>
        </authorList>
    </citation>
    <scope>NUCLEOTIDE SEQUENCE</scope>
    <source>
        <strain evidence="2">LFN0074</strain>
    </source>
</reference>
<evidence type="ECO:0000313" key="3">
    <source>
        <dbReference type="Proteomes" id="UP000639643"/>
    </source>
</evidence>
<dbReference type="AlphaFoldDB" id="A0A8H6JXY2"/>
<name>A0A8H6JXY2_9PEZI</name>